<dbReference type="EMBL" id="JADNYM010000005">
    <property type="protein sequence ID" value="MBG0738694.1"/>
    <property type="molecule type" value="Genomic_DNA"/>
</dbReference>
<keyword evidence="1" id="KW-0347">Helicase</keyword>
<organism evidence="1 2">
    <name type="scientific">Arthrobacter terrae</name>
    <dbReference type="NCBI Taxonomy" id="2935737"/>
    <lineage>
        <taxon>Bacteria</taxon>
        <taxon>Bacillati</taxon>
        <taxon>Actinomycetota</taxon>
        <taxon>Actinomycetes</taxon>
        <taxon>Micrococcales</taxon>
        <taxon>Micrococcaceae</taxon>
        <taxon>Arthrobacter</taxon>
    </lineage>
</organism>
<proteinExistence type="predicted"/>
<keyword evidence="1" id="KW-0378">Hydrolase</keyword>
<keyword evidence="1" id="KW-0547">Nucleotide-binding</keyword>
<dbReference type="PANTHER" id="PTHR33418">
    <property type="entry name" value="HELICASE-ASSOCIATED"/>
    <property type="match status" value="1"/>
</dbReference>
<comment type="caution">
    <text evidence="1">The sequence shown here is derived from an EMBL/GenBank/DDBJ whole genome shotgun (WGS) entry which is preliminary data.</text>
</comment>
<gene>
    <name evidence="1" type="ORF">IV500_04565</name>
</gene>
<dbReference type="Gene3D" id="6.10.140.530">
    <property type="match status" value="2"/>
</dbReference>
<name>A0A931CNM2_9MICC</name>
<evidence type="ECO:0000313" key="1">
    <source>
        <dbReference type="EMBL" id="MBG0738694.1"/>
    </source>
</evidence>
<accession>A0A931CNM2</accession>
<dbReference type="Proteomes" id="UP000655366">
    <property type="component" value="Unassembled WGS sequence"/>
</dbReference>
<dbReference type="GO" id="GO:0004386">
    <property type="term" value="F:helicase activity"/>
    <property type="evidence" value="ECO:0007669"/>
    <property type="project" value="UniProtKB-KW"/>
</dbReference>
<dbReference type="PANTHER" id="PTHR33418:SF1">
    <property type="entry name" value="HELICASE-ASSOCIATED DOMAIN-CONTAINING PROTEIN"/>
    <property type="match status" value="1"/>
</dbReference>
<reference evidence="1 2" key="1">
    <citation type="submission" date="2020-11" db="EMBL/GenBank/DDBJ databases">
        <title>Arthrobacter antarcticus sp. nov., isolated from Antarctic Soil.</title>
        <authorList>
            <person name="Li J."/>
        </authorList>
    </citation>
    <scope>NUCLEOTIDE SEQUENCE [LARGE SCALE GENOMIC DNA]</scope>
    <source>
        <strain evidence="1 2">Z1-20</strain>
    </source>
</reference>
<keyword evidence="1" id="KW-0067">ATP-binding</keyword>
<protein>
    <submittedName>
        <fullName evidence="1">Helicase-associated protein</fullName>
    </submittedName>
</protein>
<evidence type="ECO:0000313" key="2">
    <source>
        <dbReference type="Proteomes" id="UP000655366"/>
    </source>
</evidence>
<sequence length="299" mass="32943">MLYRVKTLTIPAPQAAPVSPAATGDGNDPWTEMAAVVSAFVERSGNLPGPGAEPTEDEMAGWLAVQRRAAQQGRMTEVHRSFLDARIPGWRQSRQERWNSQLTFLAETLTSGTPVKGQLKVWLKSQRRAAAAGYLSAGRQAALDSLAHGWDRPAADPELLWLGRAEDLANFVDFSGRLPASIGSSAEESGLYRWMNYQRGLARAGRITKARRKWLDKNVPGWLPDLDGREMLWSTQATAVGLFRETEGRWPSVGAPAERTLARWLGTQRASARAGRLCASRLETLDTVAAGWLRVKQRV</sequence>
<keyword evidence="2" id="KW-1185">Reference proteome</keyword>
<dbReference type="AlphaFoldDB" id="A0A931CNM2"/>